<feature type="transmembrane region" description="Helical" evidence="1">
    <location>
        <begin position="7"/>
        <end position="25"/>
    </location>
</feature>
<sequence>MLNCAHELVTFLVMALIIGLFGISAA</sequence>
<dbReference type="Proteomes" id="UP000010729">
    <property type="component" value="Unassembled WGS sequence"/>
</dbReference>
<reference evidence="2 3" key="1">
    <citation type="journal article" date="2013" name="Genome Announc.">
        <title>Draft Genome Sequence of Arthrobacter crystallopoietes Strain BAB-32, Revealing Genes for Bioremediation.</title>
        <authorList>
            <person name="Joshi M.N."/>
            <person name="Pandit A.S."/>
            <person name="Sharma A."/>
            <person name="Pandya R.V."/>
            <person name="Desai S.M."/>
            <person name="Saxena A.K."/>
            <person name="Bagatharia S.B."/>
        </authorList>
    </citation>
    <scope>NUCLEOTIDE SEQUENCE [LARGE SCALE GENOMIC DNA]</scope>
    <source>
        <strain evidence="2 3">BAB-32</strain>
    </source>
</reference>
<keyword evidence="1" id="KW-0812">Transmembrane</keyword>
<gene>
    <name evidence="2" type="ORF">D477_010956</name>
</gene>
<keyword evidence="3" id="KW-1185">Reference proteome</keyword>
<evidence type="ECO:0000313" key="2">
    <source>
        <dbReference type="EMBL" id="EMY34204.1"/>
    </source>
</evidence>
<evidence type="ECO:0000256" key="1">
    <source>
        <dbReference type="SAM" id="Phobius"/>
    </source>
</evidence>
<keyword evidence="1" id="KW-1133">Transmembrane helix</keyword>
<proteinExistence type="predicted"/>
<accession>N1V2I0</accession>
<keyword evidence="1" id="KW-0472">Membrane</keyword>
<evidence type="ECO:0000313" key="3">
    <source>
        <dbReference type="Proteomes" id="UP000010729"/>
    </source>
</evidence>
<comment type="caution">
    <text evidence="2">The sequence shown here is derived from an EMBL/GenBank/DDBJ whole genome shotgun (WGS) entry which is preliminary data.</text>
</comment>
<protein>
    <submittedName>
        <fullName evidence="2">Uncharacterized protein</fullName>
    </submittedName>
</protein>
<organism evidence="2 3">
    <name type="scientific">Arthrobacter crystallopoietes BAB-32</name>
    <dbReference type="NCBI Taxonomy" id="1246476"/>
    <lineage>
        <taxon>Bacteria</taxon>
        <taxon>Bacillati</taxon>
        <taxon>Actinomycetota</taxon>
        <taxon>Actinomycetes</taxon>
        <taxon>Micrococcales</taxon>
        <taxon>Micrococcaceae</taxon>
        <taxon>Crystallibacter</taxon>
    </lineage>
</organism>
<dbReference type="AlphaFoldDB" id="N1V2I0"/>
<name>N1V2I0_9MICC</name>
<dbReference type="EMBL" id="ANPE02000127">
    <property type="protein sequence ID" value="EMY34204.1"/>
    <property type="molecule type" value="Genomic_DNA"/>
</dbReference>